<evidence type="ECO:0000256" key="1">
    <source>
        <dbReference type="SAM" id="MobiDB-lite"/>
    </source>
</evidence>
<dbReference type="InterPro" id="IPR058066">
    <property type="entry name" value="pXO2-14_N"/>
</dbReference>
<feature type="transmembrane region" description="Helical" evidence="2">
    <location>
        <begin position="98"/>
        <end position="115"/>
    </location>
</feature>
<feature type="compositionally biased region" description="Polar residues" evidence="1">
    <location>
        <begin position="432"/>
        <end position="453"/>
    </location>
</feature>
<evidence type="ECO:0000313" key="5">
    <source>
        <dbReference type="Proteomes" id="UP000509222"/>
    </source>
</evidence>
<feature type="region of interest" description="Disordered" evidence="1">
    <location>
        <begin position="389"/>
        <end position="734"/>
    </location>
</feature>
<feature type="compositionally biased region" description="Polar residues" evidence="1">
    <location>
        <begin position="666"/>
        <end position="676"/>
    </location>
</feature>
<keyword evidence="2" id="KW-0472">Membrane</keyword>
<keyword evidence="5" id="KW-1185">Reference proteome</keyword>
<proteinExistence type="predicted"/>
<evidence type="ECO:0000313" key="4">
    <source>
        <dbReference type="EMBL" id="QKX50895.1"/>
    </source>
</evidence>
<accession>A0A7H8QC10</accession>
<keyword evidence="2" id="KW-0812">Transmembrane</keyword>
<feature type="transmembrane region" description="Helical" evidence="2">
    <location>
        <begin position="328"/>
        <end position="345"/>
    </location>
</feature>
<feature type="transmembrane region" description="Helical" evidence="2">
    <location>
        <begin position="297"/>
        <end position="322"/>
    </location>
</feature>
<feature type="compositionally biased region" description="Low complexity" evidence="1">
    <location>
        <begin position="513"/>
        <end position="535"/>
    </location>
</feature>
<feature type="domain" description="DUF8208" evidence="3">
    <location>
        <begin position="20"/>
        <end position="370"/>
    </location>
</feature>
<evidence type="ECO:0000256" key="2">
    <source>
        <dbReference type="SAM" id="Phobius"/>
    </source>
</evidence>
<feature type="compositionally biased region" description="Polar residues" evidence="1">
    <location>
        <begin position="605"/>
        <end position="614"/>
    </location>
</feature>
<feature type="compositionally biased region" description="Polar residues" evidence="1">
    <location>
        <begin position="503"/>
        <end position="512"/>
    </location>
</feature>
<name>A0A7H8QC10_9BACL</name>
<organism evidence="4 5">
    <name type="scientific">Planococcus glaciei</name>
    <dbReference type="NCBI Taxonomy" id="459472"/>
    <lineage>
        <taxon>Bacteria</taxon>
        <taxon>Bacillati</taxon>
        <taxon>Bacillota</taxon>
        <taxon>Bacilli</taxon>
        <taxon>Bacillales</taxon>
        <taxon>Caryophanaceae</taxon>
        <taxon>Planococcus</taxon>
    </lineage>
</organism>
<dbReference type="RefSeq" id="WP_176294509.1">
    <property type="nucleotide sequence ID" value="NZ_CP051177.1"/>
</dbReference>
<feature type="compositionally biased region" description="Low complexity" evidence="1">
    <location>
        <begin position="392"/>
        <end position="403"/>
    </location>
</feature>
<feature type="compositionally biased region" description="Polar residues" evidence="1">
    <location>
        <begin position="699"/>
        <end position="722"/>
    </location>
</feature>
<dbReference type="NCBIfam" id="NF045890">
    <property type="entry name" value="conj_pls20_p028"/>
    <property type="match status" value="1"/>
</dbReference>
<dbReference type="Pfam" id="PF26635">
    <property type="entry name" value="DUF8208"/>
    <property type="match status" value="1"/>
</dbReference>
<feature type="compositionally biased region" description="Low complexity" evidence="1">
    <location>
        <begin position="558"/>
        <end position="604"/>
    </location>
</feature>
<dbReference type="AlphaFoldDB" id="A0A7H8QC10"/>
<feature type="transmembrane region" description="Helical" evidence="2">
    <location>
        <begin position="240"/>
        <end position="260"/>
    </location>
</feature>
<dbReference type="Proteomes" id="UP000509222">
    <property type="component" value="Chromosome"/>
</dbReference>
<feature type="transmembrane region" description="Helical" evidence="2">
    <location>
        <begin position="74"/>
        <end position="92"/>
    </location>
</feature>
<dbReference type="EMBL" id="CP051177">
    <property type="protein sequence ID" value="QKX50895.1"/>
    <property type="molecule type" value="Genomic_DNA"/>
</dbReference>
<protein>
    <recommendedName>
        <fullName evidence="3">DUF8208 domain-containing protein</fullName>
    </recommendedName>
</protein>
<evidence type="ECO:0000259" key="3">
    <source>
        <dbReference type="Pfam" id="PF26635"/>
    </source>
</evidence>
<feature type="compositionally biased region" description="Polar residues" evidence="1">
    <location>
        <begin position="536"/>
        <end position="546"/>
    </location>
</feature>
<feature type="compositionally biased region" description="Basic and acidic residues" evidence="1">
    <location>
        <begin position="677"/>
        <end position="698"/>
    </location>
</feature>
<keyword evidence="2" id="KW-1133">Transmembrane helix</keyword>
<feature type="compositionally biased region" description="Low complexity" evidence="1">
    <location>
        <begin position="480"/>
        <end position="495"/>
    </location>
</feature>
<reference evidence="5" key="1">
    <citation type="submission" date="2020-06" db="EMBL/GenBank/DDBJ databases">
        <title>Isolation of Planomicrobium glaciei.</title>
        <authorList>
            <person name="Malisova L."/>
            <person name="Safrankova R."/>
            <person name="Jakubu V."/>
            <person name="Spanelova P."/>
        </authorList>
    </citation>
    <scope>NUCLEOTIDE SEQUENCE [LARGE SCALE GENOMIC DNA]</scope>
    <source>
        <strain evidence="5">NRL-ATB46093</strain>
    </source>
</reference>
<dbReference type="InterPro" id="IPR058521">
    <property type="entry name" value="DUF8208"/>
</dbReference>
<gene>
    <name evidence="4" type="ORF">HF394_10055</name>
</gene>
<feature type="compositionally biased region" description="Low complexity" evidence="1">
    <location>
        <begin position="633"/>
        <end position="665"/>
    </location>
</feature>
<sequence>MSNEEIARKLEEFQEYLSISNTFTDIFRWFGWVFVQGLAWCVDMLENVTDDILLLNTFYNNAEIVAFVDSIKPLLYILLAFSILYAGYLLIFQKKFDREGMVVNFLIACTIIVLLNPGMNKASEFTTAAIDATKVEALYPQDESTLSGSIIQRNVTDLSEVDKNNWSTTELPVPNSTSPSKINNINIREKYNNDTDRISREGKEISQYRLSLDSTGEYRAEKLDQSGLEWNNEYYFRYSIDWVTIIITLGVMAFTLFSISLKLARLSFELTFNYILALLIAPIDVHDGQKTKKILQAIFNTFIVTILIFLSMKVYMIGTAYLEDTLSSVPYLIALIAFSVAVIDGPNMVERLFGIDAGLKNGWSVLAGAYAGGKMISAASNTLGNTLGGIGSDKNSNNASNKSKVQKSKNEVAKGSSASPDGIESLHEAMNGNANNNGLKSASSPLNNEQRGNVKSPFPDNKDPITLESAGGNSDSISIGDQGLQDGQQHTDQQQANNKNDRSMASSGATKQSKSSPIKSLFSSNNGSQISQGNSETQSAKGQMDSNIDDASESVEGASAIRNGSSASSISSSNSNPSIDSNSNSKAAENRNQSSSRVSNRQQNTTSISRSGGNTIVDEEVKMNESHGNTEQSSRSFQSNSGSHSSSPNAFYSNNNVSTSDTNSSIQGTKQTINHDSTSHQHVQNETRINHEHKHEMSQSDTTSINGIRQPNTYTIGQNRSQSIEKMKNFNKNN</sequence>